<dbReference type="PANTHER" id="PTHR33359">
    <property type="entry name" value="MOLYBDOPTERIN SYNTHASE SULFUR CARRIER SUBUNIT"/>
    <property type="match status" value="1"/>
</dbReference>
<dbReference type="NCBIfam" id="TIGR01687">
    <property type="entry name" value="moaD_arch"/>
    <property type="match status" value="1"/>
</dbReference>
<comment type="similarity">
    <text evidence="4">Belongs to the MoaD family.</text>
</comment>
<dbReference type="InterPro" id="IPR003749">
    <property type="entry name" value="ThiS/MoaD-like"/>
</dbReference>
<sequence>MRSRNMMVITAKFFATFREVVGTNNLEMHVDRRAVVSNIIDVLEQQYPAFEGRLRKLALVAVNETYVQRQQKLQPKDVVAFFPPVSGG</sequence>
<evidence type="ECO:0000313" key="6">
    <source>
        <dbReference type="EMBL" id="PIE32550.1"/>
    </source>
</evidence>
<dbReference type="PANTHER" id="PTHR33359:SF1">
    <property type="entry name" value="MOLYBDOPTERIN SYNTHASE SULFUR CARRIER SUBUNIT"/>
    <property type="match status" value="1"/>
</dbReference>
<dbReference type="GO" id="GO:0006777">
    <property type="term" value="P:Mo-molybdopterin cofactor biosynthetic process"/>
    <property type="evidence" value="ECO:0007669"/>
    <property type="project" value="UniProtKB-KW"/>
</dbReference>
<keyword evidence="2" id="KW-0547">Nucleotide-binding</keyword>
<dbReference type="GO" id="GO:1990133">
    <property type="term" value="C:molybdopterin adenylyltransferase complex"/>
    <property type="evidence" value="ECO:0007669"/>
    <property type="project" value="TreeGrafter"/>
</dbReference>
<dbReference type="InterPro" id="IPR012675">
    <property type="entry name" value="Beta-grasp_dom_sf"/>
</dbReference>
<reference evidence="6 7" key="1">
    <citation type="submission" date="2017-10" db="EMBL/GenBank/DDBJ databases">
        <title>Novel microbial diversity and functional potential in the marine mammal oral microbiome.</title>
        <authorList>
            <person name="Dudek N.K."/>
            <person name="Sun C.L."/>
            <person name="Burstein D."/>
            <person name="Kantor R.S."/>
            <person name="Aliaga Goltsman D.S."/>
            <person name="Bik E.M."/>
            <person name="Thomas B.C."/>
            <person name="Banfield J.F."/>
            <person name="Relman D.A."/>
        </authorList>
    </citation>
    <scope>NUCLEOTIDE SEQUENCE [LARGE SCALE GENOMIC DNA]</scope>
    <source>
        <strain evidence="6">DOLJORAL78_47_16</strain>
    </source>
</reference>
<evidence type="ECO:0000256" key="5">
    <source>
        <dbReference type="ARBA" id="ARBA00024247"/>
    </source>
</evidence>
<dbReference type="Pfam" id="PF02597">
    <property type="entry name" value="ThiS"/>
    <property type="match status" value="1"/>
</dbReference>
<dbReference type="Gene3D" id="3.10.20.30">
    <property type="match status" value="1"/>
</dbReference>
<evidence type="ECO:0000256" key="2">
    <source>
        <dbReference type="ARBA" id="ARBA00022741"/>
    </source>
</evidence>
<dbReference type="CDD" id="cd00754">
    <property type="entry name" value="Ubl_MoaD"/>
    <property type="match status" value="1"/>
</dbReference>
<organism evidence="6 7">
    <name type="scientific">candidate division KSB3 bacterium</name>
    <dbReference type="NCBI Taxonomy" id="2044937"/>
    <lineage>
        <taxon>Bacteria</taxon>
        <taxon>candidate division KSB3</taxon>
    </lineage>
</organism>
<dbReference type="InterPro" id="IPR016155">
    <property type="entry name" value="Mopterin_synth/thiamin_S_b"/>
</dbReference>
<dbReference type="SUPFAM" id="SSF54285">
    <property type="entry name" value="MoaD/ThiS"/>
    <property type="match status" value="1"/>
</dbReference>
<dbReference type="UniPathway" id="UPA00344"/>
<dbReference type="Proteomes" id="UP000230821">
    <property type="component" value="Unassembled WGS sequence"/>
</dbReference>
<gene>
    <name evidence="6" type="primary">moaD</name>
    <name evidence="6" type="ORF">CSA56_15215</name>
</gene>
<keyword evidence="3" id="KW-0501">Molybdenum cofactor biosynthesis</keyword>
<protein>
    <recommendedName>
        <fullName evidence="5">Molybdopterin synthase sulfur carrier subunit</fullName>
    </recommendedName>
</protein>
<evidence type="ECO:0000256" key="1">
    <source>
        <dbReference type="ARBA" id="ARBA00005046"/>
    </source>
</evidence>
<proteinExistence type="inferred from homology"/>
<accession>A0A2G6KB17</accession>
<comment type="pathway">
    <text evidence="1">Cofactor biosynthesis; molybdopterin biosynthesis.</text>
</comment>
<evidence type="ECO:0000313" key="7">
    <source>
        <dbReference type="Proteomes" id="UP000230821"/>
    </source>
</evidence>
<dbReference type="EMBL" id="PDSK01000112">
    <property type="protein sequence ID" value="PIE32550.1"/>
    <property type="molecule type" value="Genomic_DNA"/>
</dbReference>
<comment type="caution">
    <text evidence="6">The sequence shown here is derived from an EMBL/GenBank/DDBJ whole genome shotgun (WGS) entry which is preliminary data.</text>
</comment>
<dbReference type="AlphaFoldDB" id="A0A2G6KB17"/>
<evidence type="ECO:0000256" key="3">
    <source>
        <dbReference type="ARBA" id="ARBA00023150"/>
    </source>
</evidence>
<dbReference type="InterPro" id="IPR044672">
    <property type="entry name" value="MOCS2A"/>
</dbReference>
<dbReference type="GO" id="GO:0000166">
    <property type="term" value="F:nucleotide binding"/>
    <property type="evidence" value="ECO:0007669"/>
    <property type="project" value="UniProtKB-KW"/>
</dbReference>
<dbReference type="InterPro" id="IPR010038">
    <property type="entry name" value="MoaD_arc-typ"/>
</dbReference>
<name>A0A2G6KB17_9BACT</name>
<dbReference type="FunFam" id="3.10.20.30:FF:000010">
    <property type="entry name" value="Molybdopterin synthase sulfur carrier subunit"/>
    <property type="match status" value="1"/>
</dbReference>
<evidence type="ECO:0000256" key="4">
    <source>
        <dbReference type="ARBA" id="ARBA00024200"/>
    </source>
</evidence>